<reference evidence="1 2" key="1">
    <citation type="journal article" date="2010" name="Stand. Genomic Sci.">
        <title>Complete genome sequence of Arcobacter nitrofigilis type strain (CI).</title>
        <authorList>
            <person name="Pati A."/>
            <person name="Gronow S."/>
            <person name="Lapidus A."/>
            <person name="Copeland A."/>
            <person name="Glavina Del Rio T."/>
            <person name="Nolan M."/>
            <person name="Lucas S."/>
            <person name="Tice H."/>
            <person name="Cheng J.F."/>
            <person name="Han C."/>
            <person name="Chertkov O."/>
            <person name="Bruce D."/>
            <person name="Tapia R."/>
            <person name="Goodwin L."/>
            <person name="Pitluck S."/>
            <person name="Liolios K."/>
            <person name="Ivanova N."/>
            <person name="Mavromatis K."/>
            <person name="Chen A."/>
            <person name="Palaniappan K."/>
            <person name="Land M."/>
            <person name="Hauser L."/>
            <person name="Chang Y.J."/>
            <person name="Jeffries C.D."/>
            <person name="Detter J.C."/>
            <person name="Rohde M."/>
            <person name="Goker M."/>
            <person name="Bristow J."/>
            <person name="Eisen J.A."/>
            <person name="Markowitz V."/>
            <person name="Hugenholtz P."/>
            <person name="Klenk H.P."/>
            <person name="Kyrpides N.C."/>
        </authorList>
    </citation>
    <scope>NUCLEOTIDE SEQUENCE [LARGE SCALE GENOMIC DNA]</scope>
    <source>
        <strain evidence="2">ATCC 33309 / DSM 7299 / CCUG 15893 / LMG 7604 / NCTC 12251 / CI</strain>
    </source>
</reference>
<proteinExistence type="predicted"/>
<dbReference type="HOGENOM" id="CLU_2840159_0_0_7"/>
<dbReference type="Proteomes" id="UP000000939">
    <property type="component" value="Chromosome"/>
</dbReference>
<dbReference type="KEGG" id="ant:Arnit_2435"/>
<dbReference type="STRING" id="572480.Arnit_2435"/>
<organism evidence="1 2">
    <name type="scientific">Arcobacter nitrofigilis (strain ATCC 33309 / DSM 7299 / CCUG 15893 / LMG 7604 / NCTC 12251 / CI)</name>
    <name type="common">Campylobacter nitrofigilis</name>
    <dbReference type="NCBI Taxonomy" id="572480"/>
    <lineage>
        <taxon>Bacteria</taxon>
        <taxon>Pseudomonadati</taxon>
        <taxon>Campylobacterota</taxon>
        <taxon>Epsilonproteobacteria</taxon>
        <taxon>Campylobacterales</taxon>
        <taxon>Arcobacteraceae</taxon>
        <taxon>Arcobacter</taxon>
    </lineage>
</organism>
<keyword evidence="2" id="KW-1185">Reference proteome</keyword>
<accession>D5V1C3</accession>
<protein>
    <submittedName>
        <fullName evidence="1">Uncharacterized protein</fullName>
    </submittedName>
</protein>
<name>D5V1C3_ARCNC</name>
<evidence type="ECO:0000313" key="2">
    <source>
        <dbReference type="Proteomes" id="UP000000939"/>
    </source>
</evidence>
<sequence length="65" mass="7600">MIKRDLLQEEIISPNEFSTYQQTTERSALANVPLKFSIVEEFDYDVPYMPCDNDLNLITTNSKRI</sequence>
<gene>
    <name evidence="1" type="ordered locus">Arnit_2435</name>
</gene>
<dbReference type="AlphaFoldDB" id="D5V1C3"/>
<evidence type="ECO:0000313" key="1">
    <source>
        <dbReference type="EMBL" id="ADG94085.1"/>
    </source>
</evidence>
<dbReference type="EMBL" id="CP001999">
    <property type="protein sequence ID" value="ADG94085.1"/>
    <property type="molecule type" value="Genomic_DNA"/>
</dbReference>